<keyword evidence="1" id="KW-0547">Nucleotide-binding</keyword>
<comment type="caution">
    <text evidence="5">The sequence shown here is derived from an EMBL/GenBank/DDBJ whole genome shotgun (WGS) entry which is preliminary data.</text>
</comment>
<proteinExistence type="inferred from homology"/>
<dbReference type="GO" id="GO:0005525">
    <property type="term" value="F:GTP binding"/>
    <property type="evidence" value="ECO:0007669"/>
    <property type="project" value="UniProtKB-KW"/>
</dbReference>
<dbReference type="Pfam" id="PF00735">
    <property type="entry name" value="Septin"/>
    <property type="match status" value="1"/>
</dbReference>
<dbReference type="STRING" id="69771.A0A1V6P782"/>
<dbReference type="AlphaFoldDB" id="A0A1V6P782"/>
<evidence type="ECO:0000313" key="6">
    <source>
        <dbReference type="Proteomes" id="UP000191522"/>
    </source>
</evidence>
<accession>A0A1V6P782</accession>
<keyword evidence="3" id="KW-1133">Transmembrane helix</keyword>
<dbReference type="Proteomes" id="UP000191522">
    <property type="component" value="Unassembled WGS sequence"/>
</dbReference>
<dbReference type="OMA" id="KPYPPWW"/>
<dbReference type="InterPro" id="IPR027417">
    <property type="entry name" value="P-loop_NTPase"/>
</dbReference>
<evidence type="ECO:0000256" key="3">
    <source>
        <dbReference type="SAM" id="Phobius"/>
    </source>
</evidence>
<evidence type="ECO:0000256" key="2">
    <source>
        <dbReference type="SAM" id="MobiDB-lite"/>
    </source>
</evidence>
<dbReference type="Gene3D" id="3.40.50.300">
    <property type="entry name" value="P-loop containing nucleotide triphosphate hydrolases"/>
    <property type="match status" value="1"/>
</dbReference>
<sequence>MRPVPDLPIYARKPSFDHPSPSLEPRTAAPTTFFLSRSPHASDDEPSSPIDDLGDLKENIYGVQSLGDTLSRSELATSSPCSLPTDSQFMSSPSQEPDDSGELHGSRRRSTLKPFGYEAQGSPLRLPSDAVSRPLTPLNPDEPSSLPSSPTSISNQSMRPLDDISITDELSSHHVMSGDEGERSRPSSRLGRGGSSQLIMPSIKMPSRRPFTERGKAMGRFKVLLAGAPGSGKTSLIKSIVQTSEDIVHVDSLDALSSPERRRPSHPHSGVPTRGASAAVTEIYASTKPYPSWWSDLEDSRVLRRRKSIGEIVLERNLCFVDTAATSLSRAGQTDAIIQYMRQQLHRATTALASSGVDFQNLLAGNGGSQVDAVLYLISDDTLPTDVECIRKLCDLTNVIPIVAKADSLTEERITSLKNQFHQRAQDAGIKPFLFGTPLPREPDGLEPRPPYAVSSEKTTDMEVMDASTLMSPDYVQPLLVSELGTLVEKLFDRDNLAWMRHSAAKKLAHHRGDFSSVPPKTAPPLNAVPGAPGGLGWRGVSGASMNSSIASLSESPPSYTIARLKDYTRHEERMAQVRLAHWATDLQHSLQNERDRYAALARGDRAVWLTEKLSECVIDGSLVPISQTPGFCGLHIPVGEKGPNGLHTMRSHEYRFTDMSSHDPLGVVRWIDDLGRRGWVLVQIVSSVGVVGGLALWLARTWGLSTKSLSDFHLDYWCGSME</sequence>
<dbReference type="EMBL" id="MDYL01000019">
    <property type="protein sequence ID" value="OQD72808.1"/>
    <property type="molecule type" value="Genomic_DNA"/>
</dbReference>
<feature type="region of interest" description="Disordered" evidence="2">
    <location>
        <begin position="68"/>
        <end position="158"/>
    </location>
</feature>
<feature type="compositionally biased region" description="Polar residues" evidence="2">
    <location>
        <begin position="68"/>
        <end position="95"/>
    </location>
</feature>
<keyword evidence="3" id="KW-0812">Transmembrane</keyword>
<name>A0A1V6P782_PENDC</name>
<reference evidence="6" key="1">
    <citation type="journal article" date="2017" name="Nat. Microbiol.">
        <title>Global analysis of biosynthetic gene clusters reveals vast potential of secondary metabolite production in Penicillium species.</title>
        <authorList>
            <person name="Nielsen J.C."/>
            <person name="Grijseels S."/>
            <person name="Prigent S."/>
            <person name="Ji B."/>
            <person name="Dainat J."/>
            <person name="Nielsen K.F."/>
            <person name="Frisvad J.C."/>
            <person name="Workman M."/>
            <person name="Nielsen J."/>
        </authorList>
    </citation>
    <scope>NUCLEOTIDE SEQUENCE [LARGE SCALE GENOMIC DNA]</scope>
    <source>
        <strain evidence="6">IBT 11843</strain>
    </source>
</reference>
<dbReference type="PROSITE" id="PS51719">
    <property type="entry name" value="G_SEPTIN"/>
    <property type="match status" value="1"/>
</dbReference>
<gene>
    <name evidence="5" type="ORF">PENDEC_c019G02537</name>
</gene>
<dbReference type="PANTHER" id="PTHR18884">
    <property type="entry name" value="SEPTIN"/>
    <property type="match status" value="1"/>
</dbReference>
<dbReference type="OrthoDB" id="4150765at2759"/>
<feature type="domain" description="Septin-type G" evidence="4">
    <location>
        <begin position="217"/>
        <end position="518"/>
    </location>
</feature>
<organism evidence="5 6">
    <name type="scientific">Penicillium decumbens</name>
    <dbReference type="NCBI Taxonomy" id="69771"/>
    <lineage>
        <taxon>Eukaryota</taxon>
        <taxon>Fungi</taxon>
        <taxon>Dikarya</taxon>
        <taxon>Ascomycota</taxon>
        <taxon>Pezizomycotina</taxon>
        <taxon>Eurotiomycetes</taxon>
        <taxon>Eurotiomycetidae</taxon>
        <taxon>Eurotiales</taxon>
        <taxon>Aspergillaceae</taxon>
        <taxon>Penicillium</taxon>
    </lineage>
</organism>
<feature type="region of interest" description="Disordered" evidence="2">
    <location>
        <begin position="172"/>
        <end position="200"/>
    </location>
</feature>
<keyword evidence="3" id="KW-0472">Membrane</keyword>
<evidence type="ECO:0000259" key="4">
    <source>
        <dbReference type="PROSITE" id="PS51719"/>
    </source>
</evidence>
<evidence type="ECO:0000256" key="1">
    <source>
        <dbReference type="RuleBase" id="RU004560"/>
    </source>
</evidence>
<comment type="similarity">
    <text evidence="1">Belongs to the TRAFAC class TrmE-Era-EngA-EngB-Septin-like GTPase superfamily. Septin GTPase family.</text>
</comment>
<keyword evidence="1" id="KW-0342">GTP-binding</keyword>
<feature type="region of interest" description="Disordered" evidence="2">
    <location>
        <begin position="254"/>
        <end position="277"/>
    </location>
</feature>
<evidence type="ECO:0000313" key="5">
    <source>
        <dbReference type="EMBL" id="OQD72808.1"/>
    </source>
</evidence>
<dbReference type="InterPro" id="IPR030379">
    <property type="entry name" value="G_SEPTIN_dom"/>
</dbReference>
<keyword evidence="6" id="KW-1185">Reference proteome</keyword>
<feature type="compositionally biased region" description="Low complexity" evidence="2">
    <location>
        <begin position="141"/>
        <end position="157"/>
    </location>
</feature>
<protein>
    <recommendedName>
        <fullName evidence="4">Septin-type G domain-containing protein</fullName>
    </recommendedName>
</protein>
<feature type="compositionally biased region" description="Basic and acidic residues" evidence="2">
    <location>
        <begin position="172"/>
        <end position="185"/>
    </location>
</feature>
<feature type="region of interest" description="Disordered" evidence="2">
    <location>
        <begin position="1"/>
        <end position="55"/>
    </location>
</feature>
<feature type="transmembrane region" description="Helical" evidence="3">
    <location>
        <begin position="679"/>
        <end position="700"/>
    </location>
</feature>
<dbReference type="SUPFAM" id="SSF52540">
    <property type="entry name" value="P-loop containing nucleoside triphosphate hydrolases"/>
    <property type="match status" value="1"/>
</dbReference>